<keyword evidence="2" id="KW-1185">Reference proteome</keyword>
<proteinExistence type="predicted"/>
<reference evidence="3" key="1">
    <citation type="submission" date="2025-08" db="UniProtKB">
        <authorList>
            <consortium name="RefSeq"/>
        </authorList>
    </citation>
    <scope>IDENTIFICATION</scope>
    <source>
        <tissue evidence="3">Gonads</tissue>
    </source>
</reference>
<feature type="non-terminal residue" evidence="3">
    <location>
        <position position="1"/>
    </location>
</feature>
<protein>
    <submittedName>
        <fullName evidence="3">AKT-interacting protein-like</fullName>
    </submittedName>
</protein>
<dbReference type="PROSITE" id="PS50127">
    <property type="entry name" value="UBC_2"/>
    <property type="match status" value="1"/>
</dbReference>
<dbReference type="Gene3D" id="3.10.110.10">
    <property type="entry name" value="Ubiquitin Conjugating Enzyme"/>
    <property type="match status" value="1"/>
</dbReference>
<dbReference type="GeneID" id="106162454"/>
<dbReference type="CDD" id="cd23814">
    <property type="entry name" value="UEV_AKTIP"/>
    <property type="match status" value="1"/>
</dbReference>
<evidence type="ECO:0000259" key="1">
    <source>
        <dbReference type="PROSITE" id="PS50127"/>
    </source>
</evidence>
<name>A0A1S3IAC3_LINAN</name>
<dbReference type="InParanoid" id="A0A1S3IAC3"/>
<gene>
    <name evidence="3" type="primary">LOC106162454</name>
</gene>
<dbReference type="RefSeq" id="XP_013395215.1">
    <property type="nucleotide sequence ID" value="XM_013539761.2"/>
</dbReference>
<sequence>IPENYTQTGTVQYVIPENYPDGDCPRLVFDPPVFHPVINPESGELDVKRAFQKWRRNVNHIWQVLLYARKIFYKIDTKNPWNPEAAVLYEQDLDLYKHKLAESIKLCKDRLYDPPESDDPHAIRFSEWEPSVHESTRDQLLRPKVKEGKPSVQASGCALFALLTPTPPFYTETLKEK</sequence>
<dbReference type="InterPro" id="IPR016135">
    <property type="entry name" value="UBQ-conjugating_enzyme/RWD"/>
</dbReference>
<organism evidence="2 3">
    <name type="scientific">Lingula anatina</name>
    <name type="common">Brachiopod</name>
    <name type="synonym">Lingula unguis</name>
    <dbReference type="NCBI Taxonomy" id="7574"/>
    <lineage>
        <taxon>Eukaryota</taxon>
        <taxon>Metazoa</taxon>
        <taxon>Spiralia</taxon>
        <taxon>Lophotrochozoa</taxon>
        <taxon>Brachiopoda</taxon>
        <taxon>Linguliformea</taxon>
        <taxon>Lingulata</taxon>
        <taxon>Lingulida</taxon>
        <taxon>Linguloidea</taxon>
        <taxon>Lingulidae</taxon>
        <taxon>Lingula</taxon>
    </lineage>
</organism>
<dbReference type="KEGG" id="lak:106162454"/>
<dbReference type="AlphaFoldDB" id="A0A1S3IAC3"/>
<evidence type="ECO:0000313" key="2">
    <source>
        <dbReference type="Proteomes" id="UP000085678"/>
    </source>
</evidence>
<accession>A0A1S3IAC3</accession>
<dbReference type="FunCoup" id="A0A1S3IAC3">
    <property type="interactions" value="1229"/>
</dbReference>
<dbReference type="Pfam" id="PF00179">
    <property type="entry name" value="UQ_con"/>
    <property type="match status" value="1"/>
</dbReference>
<dbReference type="InterPro" id="IPR000608">
    <property type="entry name" value="UBC"/>
</dbReference>
<dbReference type="SUPFAM" id="SSF54495">
    <property type="entry name" value="UBC-like"/>
    <property type="match status" value="1"/>
</dbReference>
<dbReference type="OrthoDB" id="5596422at2759"/>
<evidence type="ECO:0000313" key="3">
    <source>
        <dbReference type="RefSeq" id="XP_013395215.1"/>
    </source>
</evidence>
<dbReference type="Proteomes" id="UP000085678">
    <property type="component" value="Unplaced"/>
</dbReference>
<dbReference type="STRING" id="7574.A0A1S3IAC3"/>
<feature type="domain" description="UBC core" evidence="1">
    <location>
        <begin position="1"/>
        <end position="109"/>
    </location>
</feature>